<dbReference type="SMART" id="SM00283">
    <property type="entry name" value="MA"/>
    <property type="match status" value="1"/>
</dbReference>
<dbReference type="RefSeq" id="WP_163065032.1">
    <property type="nucleotide sequence ID" value="NZ_CP048649.1"/>
</dbReference>
<dbReference type="SUPFAM" id="SSF58104">
    <property type="entry name" value="Methyl-accepting chemotaxis protein (MCP) signaling domain"/>
    <property type="match status" value="1"/>
</dbReference>
<accession>A0A858BS00</accession>
<evidence type="ECO:0000256" key="4">
    <source>
        <dbReference type="SAM" id="Phobius"/>
    </source>
</evidence>
<dbReference type="SMART" id="SM00304">
    <property type="entry name" value="HAMP"/>
    <property type="match status" value="1"/>
</dbReference>
<dbReference type="Gene3D" id="3.30.450.20">
    <property type="entry name" value="PAS domain"/>
    <property type="match status" value="1"/>
</dbReference>
<dbReference type="KEGG" id="abut:Ami103574_01760"/>
<dbReference type="InterPro" id="IPR051310">
    <property type="entry name" value="MCP_chemotaxis"/>
</dbReference>
<dbReference type="PRINTS" id="PR00260">
    <property type="entry name" value="CHEMTRNSDUCR"/>
</dbReference>
<dbReference type="InterPro" id="IPR004089">
    <property type="entry name" value="MCPsignal_dom"/>
</dbReference>
<evidence type="ECO:0000259" key="5">
    <source>
        <dbReference type="PROSITE" id="PS50111"/>
    </source>
</evidence>
<comment type="similarity">
    <text evidence="2">Belongs to the methyl-accepting chemotaxis (MCP) protein family.</text>
</comment>
<feature type="domain" description="HAMP" evidence="6">
    <location>
        <begin position="298"/>
        <end position="350"/>
    </location>
</feature>
<feature type="transmembrane region" description="Helical" evidence="4">
    <location>
        <begin position="273"/>
        <end position="294"/>
    </location>
</feature>
<evidence type="ECO:0000259" key="6">
    <source>
        <dbReference type="PROSITE" id="PS50885"/>
    </source>
</evidence>
<dbReference type="AlphaFoldDB" id="A0A858BS00"/>
<name>A0A858BS00_9FIRM</name>
<dbReference type="Gene3D" id="6.10.340.10">
    <property type="match status" value="1"/>
</dbReference>
<dbReference type="Gene3D" id="1.10.287.950">
    <property type="entry name" value="Methyl-accepting chemotaxis protein"/>
    <property type="match status" value="1"/>
</dbReference>
<gene>
    <name evidence="7" type="ORF">Ami103574_01760</name>
</gene>
<dbReference type="PANTHER" id="PTHR43531:SF11">
    <property type="entry name" value="METHYL-ACCEPTING CHEMOTAXIS PROTEIN 3"/>
    <property type="match status" value="1"/>
</dbReference>
<organism evidence="7 8">
    <name type="scientific">Aminipila butyrica</name>
    <dbReference type="NCBI Taxonomy" id="433296"/>
    <lineage>
        <taxon>Bacteria</taxon>
        <taxon>Bacillati</taxon>
        <taxon>Bacillota</taxon>
        <taxon>Clostridia</taxon>
        <taxon>Peptostreptococcales</taxon>
        <taxon>Anaerovoracaceae</taxon>
        <taxon>Aminipila</taxon>
    </lineage>
</organism>
<dbReference type="PROSITE" id="PS50885">
    <property type="entry name" value="HAMP"/>
    <property type="match status" value="1"/>
</dbReference>
<dbReference type="Proteomes" id="UP000466848">
    <property type="component" value="Chromosome"/>
</dbReference>
<dbReference type="GO" id="GO:0007165">
    <property type="term" value="P:signal transduction"/>
    <property type="evidence" value="ECO:0007669"/>
    <property type="project" value="UniProtKB-KW"/>
</dbReference>
<reference evidence="7 8" key="1">
    <citation type="submission" date="2020-02" db="EMBL/GenBank/DDBJ databases">
        <authorList>
            <person name="Kim Y.B."/>
            <person name="Roh S.W."/>
        </authorList>
    </citation>
    <scope>NUCLEOTIDE SEQUENCE [LARGE SCALE GENOMIC DNA]</scope>
    <source>
        <strain evidence="7 8">DSM 103574</strain>
    </source>
</reference>
<protein>
    <submittedName>
        <fullName evidence="7">Methyl-accepting chemotaxis protein</fullName>
    </submittedName>
</protein>
<dbReference type="Pfam" id="PF00672">
    <property type="entry name" value="HAMP"/>
    <property type="match status" value="1"/>
</dbReference>
<dbReference type="CDD" id="cd06225">
    <property type="entry name" value="HAMP"/>
    <property type="match status" value="1"/>
</dbReference>
<feature type="domain" description="Methyl-accepting transducer" evidence="5">
    <location>
        <begin position="400"/>
        <end position="629"/>
    </location>
</feature>
<dbReference type="Pfam" id="PF00015">
    <property type="entry name" value="MCPsignal"/>
    <property type="match status" value="1"/>
</dbReference>
<dbReference type="GO" id="GO:0005886">
    <property type="term" value="C:plasma membrane"/>
    <property type="evidence" value="ECO:0007669"/>
    <property type="project" value="TreeGrafter"/>
</dbReference>
<keyword evidence="3" id="KW-0807">Transducer</keyword>
<keyword evidence="8" id="KW-1185">Reference proteome</keyword>
<feature type="transmembrane region" description="Helical" evidence="4">
    <location>
        <begin position="12"/>
        <end position="35"/>
    </location>
</feature>
<evidence type="ECO:0000256" key="2">
    <source>
        <dbReference type="ARBA" id="ARBA00029447"/>
    </source>
</evidence>
<dbReference type="PROSITE" id="PS50111">
    <property type="entry name" value="CHEMOTAXIS_TRANSDUC_2"/>
    <property type="match status" value="1"/>
</dbReference>
<evidence type="ECO:0000256" key="3">
    <source>
        <dbReference type="PROSITE-ProRule" id="PRU00284"/>
    </source>
</evidence>
<dbReference type="CDD" id="cd12912">
    <property type="entry name" value="PDC2_MCP_like"/>
    <property type="match status" value="1"/>
</dbReference>
<dbReference type="GO" id="GO:0006935">
    <property type="term" value="P:chemotaxis"/>
    <property type="evidence" value="ECO:0007669"/>
    <property type="project" value="UniProtKB-KW"/>
</dbReference>
<keyword evidence="4" id="KW-0812">Transmembrane</keyword>
<evidence type="ECO:0000313" key="8">
    <source>
        <dbReference type="Proteomes" id="UP000466848"/>
    </source>
</evidence>
<dbReference type="InterPro" id="IPR003660">
    <property type="entry name" value="HAMP_dom"/>
</dbReference>
<dbReference type="EMBL" id="CP048649">
    <property type="protein sequence ID" value="QIB68112.1"/>
    <property type="molecule type" value="Genomic_DNA"/>
</dbReference>
<dbReference type="GO" id="GO:0004888">
    <property type="term" value="F:transmembrane signaling receptor activity"/>
    <property type="evidence" value="ECO:0007669"/>
    <property type="project" value="InterPro"/>
</dbReference>
<keyword evidence="4" id="KW-1133">Transmembrane helix</keyword>
<keyword evidence="1" id="KW-0145">Chemotaxis</keyword>
<dbReference type="PANTHER" id="PTHR43531">
    <property type="entry name" value="PROTEIN ICFG"/>
    <property type="match status" value="1"/>
</dbReference>
<sequence length="645" mass="69107">MISHKSIRTDFVRTIAILFTVVIAILATMSIYFIYESTKQSLVKSMRETSDLVSEKITLQIDGFGMLAEAAGDYYTLNGSDNSQITVYLSKLCEMYGLESIDIVNEGDKRSVLTGQVYDEDSAVASVTGETGLLSNPLVTGEDVSFQYAYPCGQYIVAMTIPYSTFEEIIKSVQVGTTGSTYILDRTGAKVVHNDKSLVASRQNNLEEIKKDPKTYEAVAAVETEMVNGKSGFGFYTWKGDKKFGSYGPVAGTDGWSVNVTALESEFMSKLQISLICMVALGLAMLVLSIFVTWRKANKIVGPIQDTLEAIDRIYEGDLTVELAVVRRDEVGLMAERLNGMVDNYRILIGDISNVLEALAEKDLTVESQAQYPGAFHKIKESLVVITEGLNETIGQFAVASSQVRTGSEQVAAGAQALAQGSMEQASTIEELSATMEMVSKQIMLTAQDASTSDEKMNLVSQDLQECNGRMQEMVAAMGEISDTSGQIGLIIKTIEDIAFQTNILALNAAVEAARAGANGKGFAVVADEVRNLAGKSAEAAKSTTALIEKSITAVEKGSFIADDTASSLFKAVAVAEEVSVLVKRISVSASEQASAAGQINEGIDQVSAVVQTNSATAEESAASSEELLAQADGLQERVNGFLLK</sequence>
<dbReference type="InterPro" id="IPR004090">
    <property type="entry name" value="Chemotax_Me-accpt_rcpt"/>
</dbReference>
<proteinExistence type="inferred from homology"/>
<evidence type="ECO:0000313" key="7">
    <source>
        <dbReference type="EMBL" id="QIB68112.1"/>
    </source>
</evidence>
<evidence type="ECO:0000256" key="1">
    <source>
        <dbReference type="ARBA" id="ARBA00022500"/>
    </source>
</evidence>
<keyword evidence="4" id="KW-0472">Membrane</keyword>